<name>A0A2S1YNT3_9FLAO</name>
<evidence type="ECO:0000313" key="2">
    <source>
        <dbReference type="Proteomes" id="UP000245250"/>
    </source>
</evidence>
<gene>
    <name evidence="1" type="ORF">HYN56_16475</name>
</gene>
<organism evidence="1 2">
    <name type="scientific">Flavobacterium crocinum</name>
    <dbReference type="NCBI Taxonomy" id="2183896"/>
    <lineage>
        <taxon>Bacteria</taxon>
        <taxon>Pseudomonadati</taxon>
        <taxon>Bacteroidota</taxon>
        <taxon>Flavobacteriia</taxon>
        <taxon>Flavobacteriales</taxon>
        <taxon>Flavobacteriaceae</taxon>
        <taxon>Flavobacterium</taxon>
    </lineage>
</organism>
<accession>A0A2S1YNT3</accession>
<dbReference type="Proteomes" id="UP000245250">
    <property type="component" value="Chromosome"/>
</dbReference>
<proteinExistence type="predicted"/>
<evidence type="ECO:0000313" key="1">
    <source>
        <dbReference type="EMBL" id="AWK05745.1"/>
    </source>
</evidence>
<dbReference type="KEGG" id="fcr:HYN56_16475"/>
<protein>
    <submittedName>
        <fullName evidence="1">Uncharacterized protein</fullName>
    </submittedName>
</protein>
<dbReference type="RefSeq" id="WP_109193180.1">
    <property type="nucleotide sequence ID" value="NZ_CP029255.1"/>
</dbReference>
<sequence length="78" mass="8566">MKKEKKTLESFALSKQAISKLQMETVEGGVEDGLTYLFPGCHTHPKLCIINMTNDRYCQNVTVVGCSPIGPTMECTVA</sequence>
<reference evidence="1 2" key="1">
    <citation type="submission" date="2018-05" db="EMBL/GenBank/DDBJ databases">
        <title>Genome sequencing of Flavobacterium sp. HYN0056.</title>
        <authorList>
            <person name="Yi H."/>
            <person name="Baek C."/>
        </authorList>
    </citation>
    <scope>NUCLEOTIDE SEQUENCE [LARGE SCALE GENOMIC DNA]</scope>
    <source>
        <strain evidence="1 2">HYN0056</strain>
    </source>
</reference>
<dbReference type="AlphaFoldDB" id="A0A2S1YNT3"/>
<keyword evidence="2" id="KW-1185">Reference proteome</keyword>
<dbReference type="EMBL" id="CP029255">
    <property type="protein sequence ID" value="AWK05745.1"/>
    <property type="molecule type" value="Genomic_DNA"/>
</dbReference>